<dbReference type="InterPro" id="IPR004358">
    <property type="entry name" value="Sig_transdc_His_kin-like_C"/>
</dbReference>
<keyword evidence="5" id="KW-0597">Phosphoprotein</keyword>
<keyword evidence="16" id="KW-1185">Reference proteome</keyword>
<dbReference type="SMART" id="SM00387">
    <property type="entry name" value="HATPase_c"/>
    <property type="match status" value="1"/>
</dbReference>
<dbReference type="CDD" id="cd00075">
    <property type="entry name" value="HATPase"/>
    <property type="match status" value="1"/>
</dbReference>
<keyword evidence="10" id="KW-0902">Two-component regulatory system</keyword>
<organism evidence="15 16">
    <name type="scientific">Umezawaea tangerina</name>
    <dbReference type="NCBI Taxonomy" id="84725"/>
    <lineage>
        <taxon>Bacteria</taxon>
        <taxon>Bacillati</taxon>
        <taxon>Actinomycetota</taxon>
        <taxon>Actinomycetes</taxon>
        <taxon>Pseudonocardiales</taxon>
        <taxon>Pseudonocardiaceae</taxon>
        <taxon>Umezawaea</taxon>
    </lineage>
</organism>
<dbReference type="SUPFAM" id="SSF55874">
    <property type="entry name" value="ATPase domain of HSP90 chaperone/DNA topoisomerase II/histidine kinase"/>
    <property type="match status" value="1"/>
</dbReference>
<dbReference type="InterPro" id="IPR003594">
    <property type="entry name" value="HATPase_dom"/>
</dbReference>
<keyword evidence="13" id="KW-1133">Transmembrane helix</keyword>
<evidence type="ECO:0000256" key="1">
    <source>
        <dbReference type="ARBA" id="ARBA00000085"/>
    </source>
</evidence>
<dbReference type="Pfam" id="PF02518">
    <property type="entry name" value="HATPase_c"/>
    <property type="match status" value="1"/>
</dbReference>
<dbReference type="GO" id="GO:0005524">
    <property type="term" value="F:ATP binding"/>
    <property type="evidence" value="ECO:0007669"/>
    <property type="project" value="UniProtKB-KW"/>
</dbReference>
<dbReference type="CDD" id="cd00082">
    <property type="entry name" value="HisKA"/>
    <property type="match status" value="1"/>
</dbReference>
<keyword evidence="11 13" id="KW-0472">Membrane</keyword>
<accession>A0A2T0TCL4</accession>
<dbReference type="SUPFAM" id="SSF47384">
    <property type="entry name" value="Homodimeric domain of signal transducing histidine kinase"/>
    <property type="match status" value="1"/>
</dbReference>
<keyword evidence="6" id="KW-0808">Transferase</keyword>
<keyword evidence="9" id="KW-0067">ATP-binding</keyword>
<evidence type="ECO:0000256" key="5">
    <source>
        <dbReference type="ARBA" id="ARBA00022553"/>
    </source>
</evidence>
<dbReference type="Gene3D" id="3.30.565.10">
    <property type="entry name" value="Histidine kinase-like ATPase, C-terminal domain"/>
    <property type="match status" value="1"/>
</dbReference>
<feature type="transmembrane region" description="Helical" evidence="13">
    <location>
        <begin position="6"/>
        <end position="24"/>
    </location>
</feature>
<dbReference type="Pfam" id="PF00512">
    <property type="entry name" value="HisKA"/>
    <property type="match status" value="1"/>
</dbReference>
<keyword evidence="8 15" id="KW-0418">Kinase</keyword>
<dbReference type="GO" id="GO:0004721">
    <property type="term" value="F:phosphoprotein phosphatase activity"/>
    <property type="evidence" value="ECO:0007669"/>
    <property type="project" value="TreeGrafter"/>
</dbReference>
<dbReference type="SMART" id="SM00388">
    <property type="entry name" value="HisKA"/>
    <property type="match status" value="1"/>
</dbReference>
<dbReference type="InterPro" id="IPR005467">
    <property type="entry name" value="His_kinase_dom"/>
</dbReference>
<evidence type="ECO:0000256" key="2">
    <source>
        <dbReference type="ARBA" id="ARBA00004236"/>
    </source>
</evidence>
<keyword evidence="7" id="KW-0547">Nucleotide-binding</keyword>
<evidence type="ECO:0000313" key="16">
    <source>
        <dbReference type="Proteomes" id="UP000239494"/>
    </source>
</evidence>
<dbReference type="PANTHER" id="PTHR45453:SF1">
    <property type="entry name" value="PHOSPHATE REGULON SENSOR PROTEIN PHOR"/>
    <property type="match status" value="1"/>
</dbReference>
<evidence type="ECO:0000256" key="8">
    <source>
        <dbReference type="ARBA" id="ARBA00022777"/>
    </source>
</evidence>
<protein>
    <recommendedName>
        <fullName evidence="12">Sensor-like histidine kinase SenX3</fullName>
        <ecNumber evidence="3">2.7.13.3</ecNumber>
    </recommendedName>
</protein>
<sequence length="391" mass="41702">MTATGYLALVVGLVLIGGAAFLIGRATARKQVSTAPGLTVADLMAMVVQSSHDGIAVLNGFGDVVLHNARAEELGVVRNNRADDRARRAAELVRRDGEEVHVDLSPLEVKGRQPEAVHARVKVLVESFTVVDASDESESVRLEATRRDFVANVSHELKTPVGALALLAEAVLDAVDDEEQVRRFSAKIMQEATRLGTLVTELIALSRLQGAEKLPELTPVEVDTVVSEALGRSRLAAESSGIEISSDEPGGLVVEGDRMLLVTALSNLLDNAVAYSPPGSPVSISRRLVAGFVEIAVTDRGIGIAEDQQTRVFERFYRVDRARSRATGGTGLGLAIVKHVALNHGGDVKLWSLPGTGSTFTLRIPVHLDQVEPRVPPLPEQELATTHGGEL</sequence>
<dbReference type="OrthoDB" id="9813151at2"/>
<evidence type="ECO:0000256" key="12">
    <source>
        <dbReference type="ARBA" id="ARBA00039401"/>
    </source>
</evidence>
<dbReference type="InterPro" id="IPR050351">
    <property type="entry name" value="BphY/WalK/GraS-like"/>
</dbReference>
<dbReference type="PANTHER" id="PTHR45453">
    <property type="entry name" value="PHOSPHATE REGULON SENSOR PROTEIN PHOR"/>
    <property type="match status" value="1"/>
</dbReference>
<comment type="caution">
    <text evidence="15">The sequence shown here is derived from an EMBL/GenBank/DDBJ whole genome shotgun (WGS) entry which is preliminary data.</text>
</comment>
<comment type="subcellular location">
    <subcellularLocation>
        <location evidence="2">Cell membrane</location>
    </subcellularLocation>
</comment>
<dbReference type="AlphaFoldDB" id="A0A2T0TCL4"/>
<dbReference type="InterPro" id="IPR036097">
    <property type="entry name" value="HisK_dim/P_sf"/>
</dbReference>
<evidence type="ECO:0000256" key="10">
    <source>
        <dbReference type="ARBA" id="ARBA00023012"/>
    </source>
</evidence>
<evidence type="ECO:0000256" key="3">
    <source>
        <dbReference type="ARBA" id="ARBA00012438"/>
    </source>
</evidence>
<proteinExistence type="predicted"/>
<dbReference type="GO" id="GO:0016036">
    <property type="term" value="P:cellular response to phosphate starvation"/>
    <property type="evidence" value="ECO:0007669"/>
    <property type="project" value="TreeGrafter"/>
</dbReference>
<dbReference type="Proteomes" id="UP000239494">
    <property type="component" value="Unassembled WGS sequence"/>
</dbReference>
<dbReference type="FunFam" id="3.30.565.10:FF:000006">
    <property type="entry name" value="Sensor histidine kinase WalK"/>
    <property type="match status" value="1"/>
</dbReference>
<evidence type="ECO:0000256" key="6">
    <source>
        <dbReference type="ARBA" id="ARBA00022679"/>
    </source>
</evidence>
<keyword evidence="4" id="KW-1003">Cell membrane</keyword>
<evidence type="ECO:0000256" key="9">
    <source>
        <dbReference type="ARBA" id="ARBA00022840"/>
    </source>
</evidence>
<comment type="catalytic activity">
    <reaction evidence="1">
        <text>ATP + protein L-histidine = ADP + protein N-phospho-L-histidine.</text>
        <dbReference type="EC" id="2.7.13.3"/>
    </reaction>
</comment>
<dbReference type="InterPro" id="IPR036890">
    <property type="entry name" value="HATPase_C_sf"/>
</dbReference>
<name>A0A2T0TCL4_9PSEU</name>
<dbReference type="EC" id="2.7.13.3" evidence="3"/>
<dbReference type="GO" id="GO:0000155">
    <property type="term" value="F:phosphorelay sensor kinase activity"/>
    <property type="evidence" value="ECO:0007669"/>
    <property type="project" value="InterPro"/>
</dbReference>
<evidence type="ECO:0000256" key="4">
    <source>
        <dbReference type="ARBA" id="ARBA00022475"/>
    </source>
</evidence>
<gene>
    <name evidence="15" type="ORF">CLV43_103134</name>
</gene>
<keyword evidence="13" id="KW-0812">Transmembrane</keyword>
<evidence type="ECO:0000256" key="11">
    <source>
        <dbReference type="ARBA" id="ARBA00023136"/>
    </source>
</evidence>
<dbReference type="GO" id="GO:0005886">
    <property type="term" value="C:plasma membrane"/>
    <property type="evidence" value="ECO:0007669"/>
    <property type="project" value="UniProtKB-SubCell"/>
</dbReference>
<reference evidence="15 16" key="1">
    <citation type="submission" date="2018-03" db="EMBL/GenBank/DDBJ databases">
        <title>Genomic Encyclopedia of Archaeal and Bacterial Type Strains, Phase II (KMG-II): from individual species to whole genera.</title>
        <authorList>
            <person name="Goeker M."/>
        </authorList>
    </citation>
    <scope>NUCLEOTIDE SEQUENCE [LARGE SCALE GENOMIC DNA]</scope>
    <source>
        <strain evidence="15 16">DSM 44720</strain>
    </source>
</reference>
<feature type="domain" description="Histidine kinase" evidence="14">
    <location>
        <begin position="152"/>
        <end position="368"/>
    </location>
</feature>
<evidence type="ECO:0000256" key="7">
    <source>
        <dbReference type="ARBA" id="ARBA00022741"/>
    </source>
</evidence>
<dbReference type="PROSITE" id="PS50109">
    <property type="entry name" value="HIS_KIN"/>
    <property type="match status" value="1"/>
</dbReference>
<dbReference type="PRINTS" id="PR00344">
    <property type="entry name" value="BCTRLSENSOR"/>
</dbReference>
<dbReference type="Gene3D" id="1.10.287.130">
    <property type="match status" value="1"/>
</dbReference>
<dbReference type="FunFam" id="1.10.287.130:FF:000008">
    <property type="entry name" value="Two-component sensor histidine kinase"/>
    <property type="match status" value="1"/>
</dbReference>
<evidence type="ECO:0000256" key="13">
    <source>
        <dbReference type="SAM" id="Phobius"/>
    </source>
</evidence>
<dbReference type="InterPro" id="IPR003661">
    <property type="entry name" value="HisK_dim/P_dom"/>
</dbReference>
<evidence type="ECO:0000259" key="14">
    <source>
        <dbReference type="PROSITE" id="PS50109"/>
    </source>
</evidence>
<dbReference type="RefSeq" id="WP_106186979.1">
    <property type="nucleotide sequence ID" value="NZ_PVTF01000003.1"/>
</dbReference>
<evidence type="ECO:0000313" key="15">
    <source>
        <dbReference type="EMBL" id="PRY43391.1"/>
    </source>
</evidence>
<dbReference type="EMBL" id="PVTF01000003">
    <property type="protein sequence ID" value="PRY43391.1"/>
    <property type="molecule type" value="Genomic_DNA"/>
</dbReference>